<sequence>MFSSSYRKWFKLTMSLKLANFSTILSIRSSMIGRWKAAVRLHSTSSTLTEAMQNFMAMLGDCAFRTTSSTGFRSGPSPTTFTMRRDVKARRQPSAVLEQPTEERLSGQLRFQLGQHQLQVVQLFLDGGGRRWWIREVDDRVQLQDPLGEVFHSSRPTERDTGRGLVDTDDSYQCQRQHG</sequence>
<reference evidence="2" key="1">
    <citation type="submission" date="2020-05" db="UniProtKB">
        <authorList>
            <consortium name="EnsemblMetazoa"/>
        </authorList>
    </citation>
    <scope>IDENTIFICATION</scope>
    <source>
        <strain evidence="2">MAF</strain>
    </source>
</reference>
<name>A0A182VAJ8_ANOME</name>
<keyword evidence="3" id="KW-1185">Reference proteome</keyword>
<evidence type="ECO:0000256" key="1">
    <source>
        <dbReference type="SAM" id="MobiDB-lite"/>
    </source>
</evidence>
<evidence type="ECO:0000313" key="3">
    <source>
        <dbReference type="Proteomes" id="UP000075903"/>
    </source>
</evidence>
<organism evidence="2 3">
    <name type="scientific">Anopheles merus</name>
    <name type="common">Mosquito</name>
    <dbReference type="NCBI Taxonomy" id="30066"/>
    <lineage>
        <taxon>Eukaryota</taxon>
        <taxon>Metazoa</taxon>
        <taxon>Ecdysozoa</taxon>
        <taxon>Arthropoda</taxon>
        <taxon>Hexapoda</taxon>
        <taxon>Insecta</taxon>
        <taxon>Pterygota</taxon>
        <taxon>Neoptera</taxon>
        <taxon>Endopterygota</taxon>
        <taxon>Diptera</taxon>
        <taxon>Nematocera</taxon>
        <taxon>Culicoidea</taxon>
        <taxon>Culicidae</taxon>
        <taxon>Anophelinae</taxon>
        <taxon>Anopheles</taxon>
    </lineage>
</organism>
<proteinExistence type="predicted"/>
<evidence type="ECO:0000313" key="2">
    <source>
        <dbReference type="EnsemblMetazoa" id="AMEM011671-PA"/>
    </source>
</evidence>
<dbReference type="Proteomes" id="UP000075903">
    <property type="component" value="Unassembled WGS sequence"/>
</dbReference>
<dbReference type="EnsemblMetazoa" id="AMEM011671-RA">
    <property type="protein sequence ID" value="AMEM011671-PA"/>
    <property type="gene ID" value="AMEM011671"/>
</dbReference>
<accession>A0A182VAJ8</accession>
<dbReference type="VEuPathDB" id="VectorBase:AMEM011671"/>
<protein>
    <submittedName>
        <fullName evidence="2">Uncharacterized protein</fullName>
    </submittedName>
</protein>
<dbReference type="AlphaFoldDB" id="A0A182VAJ8"/>
<feature type="region of interest" description="Disordered" evidence="1">
    <location>
        <begin position="151"/>
        <end position="179"/>
    </location>
</feature>